<evidence type="ECO:0000313" key="2">
    <source>
        <dbReference type="EMBL" id="KAI1718121.1"/>
    </source>
</evidence>
<dbReference type="AlphaFoldDB" id="A0AAD4N5R3"/>
<accession>A0AAD4N5R3</accession>
<name>A0AAD4N5R3_9BILA</name>
<feature type="compositionally biased region" description="Polar residues" evidence="1">
    <location>
        <begin position="190"/>
        <end position="199"/>
    </location>
</feature>
<dbReference type="Proteomes" id="UP001201812">
    <property type="component" value="Unassembled WGS sequence"/>
</dbReference>
<reference evidence="2" key="1">
    <citation type="submission" date="2022-01" db="EMBL/GenBank/DDBJ databases">
        <title>Genome Sequence Resource for Two Populations of Ditylenchus destructor, the Migratory Endoparasitic Phytonematode.</title>
        <authorList>
            <person name="Zhang H."/>
            <person name="Lin R."/>
            <person name="Xie B."/>
        </authorList>
    </citation>
    <scope>NUCLEOTIDE SEQUENCE</scope>
    <source>
        <strain evidence="2">BazhouSP</strain>
    </source>
</reference>
<proteinExistence type="predicted"/>
<feature type="compositionally biased region" description="Low complexity" evidence="1">
    <location>
        <begin position="320"/>
        <end position="341"/>
    </location>
</feature>
<feature type="compositionally biased region" description="Low complexity" evidence="1">
    <location>
        <begin position="265"/>
        <end position="299"/>
    </location>
</feature>
<feature type="region of interest" description="Disordered" evidence="1">
    <location>
        <begin position="82"/>
        <end position="380"/>
    </location>
</feature>
<evidence type="ECO:0000256" key="1">
    <source>
        <dbReference type="SAM" id="MobiDB-lite"/>
    </source>
</evidence>
<comment type="caution">
    <text evidence="2">The sequence shown here is derived from an EMBL/GenBank/DDBJ whole genome shotgun (WGS) entry which is preliminary data.</text>
</comment>
<protein>
    <submittedName>
        <fullName evidence="2">Uncharacterized protein</fullName>
    </submittedName>
</protein>
<keyword evidence="3" id="KW-1185">Reference proteome</keyword>
<feature type="compositionally biased region" description="Polar residues" evidence="1">
    <location>
        <begin position="149"/>
        <end position="159"/>
    </location>
</feature>
<organism evidence="2 3">
    <name type="scientific">Ditylenchus destructor</name>
    <dbReference type="NCBI Taxonomy" id="166010"/>
    <lineage>
        <taxon>Eukaryota</taxon>
        <taxon>Metazoa</taxon>
        <taxon>Ecdysozoa</taxon>
        <taxon>Nematoda</taxon>
        <taxon>Chromadorea</taxon>
        <taxon>Rhabditida</taxon>
        <taxon>Tylenchina</taxon>
        <taxon>Tylenchomorpha</taxon>
        <taxon>Sphaerularioidea</taxon>
        <taxon>Anguinidae</taxon>
        <taxon>Anguininae</taxon>
        <taxon>Ditylenchus</taxon>
    </lineage>
</organism>
<feature type="compositionally biased region" description="Polar residues" evidence="1">
    <location>
        <begin position="212"/>
        <end position="231"/>
    </location>
</feature>
<feature type="compositionally biased region" description="Polar residues" evidence="1">
    <location>
        <begin position="355"/>
        <end position="365"/>
    </location>
</feature>
<evidence type="ECO:0000313" key="3">
    <source>
        <dbReference type="Proteomes" id="UP001201812"/>
    </source>
</evidence>
<feature type="compositionally biased region" description="Low complexity" evidence="1">
    <location>
        <begin position="234"/>
        <end position="253"/>
    </location>
</feature>
<sequence>MDEGDEYVPQISQMDYSQLGGMDTMGGGYYDQPPNMYGGAVPNAQQMDAFRHPHMSNAMSGGHPSMGGYMGANPAMMQQMSQAHANRMAQQHAMMGAQQPGSSVPQAQTTTASGGKQKGGSRKSKKATAAAASSGQASQSADANAGLPTHQSLPPSYQMMSPGASAHGLLQQQQQAQQSRMNPAFPQPNMYYSQQQQAAQRWPSASDAGQYGSAQTQTPAAYSNQTSQQHPSAGFPSGTTGFQPGPPGQTQQQMQSYYAAGQMKPPYYGQVPPGYPPQFSNPQSSAQQVQSVNQPQQQPHAGRYPPQNQTPQAPYFGDPSAYYAQQQQQAYQGYATGSQAAPQQSSGKMGVPSVQPLSIPTSQHSPLLKTPSKSAVKFIA</sequence>
<feature type="compositionally biased region" description="Low complexity" evidence="1">
    <location>
        <begin position="88"/>
        <end position="99"/>
    </location>
</feature>
<gene>
    <name evidence="2" type="ORF">DdX_06535</name>
</gene>
<dbReference type="EMBL" id="JAKKPZ010000008">
    <property type="protein sequence ID" value="KAI1718121.1"/>
    <property type="molecule type" value="Genomic_DNA"/>
</dbReference>
<feature type="compositionally biased region" description="Low complexity" evidence="1">
    <location>
        <begin position="127"/>
        <end position="146"/>
    </location>
</feature>
<feature type="compositionally biased region" description="Polar residues" evidence="1">
    <location>
        <begin position="100"/>
        <end position="112"/>
    </location>
</feature>